<organism evidence="2 3">
    <name type="scientific">Aspergillus parasiticus (strain ATCC 56775 / NRRL 5862 / SRRC 143 / SU-1)</name>
    <dbReference type="NCBI Taxonomy" id="1403190"/>
    <lineage>
        <taxon>Eukaryota</taxon>
        <taxon>Fungi</taxon>
        <taxon>Dikarya</taxon>
        <taxon>Ascomycota</taxon>
        <taxon>Pezizomycotina</taxon>
        <taxon>Eurotiomycetes</taxon>
        <taxon>Eurotiomycetidae</taxon>
        <taxon>Eurotiales</taxon>
        <taxon>Aspergillaceae</taxon>
        <taxon>Aspergillus</taxon>
        <taxon>Aspergillus subgen. Circumdati</taxon>
    </lineage>
</organism>
<comment type="caution">
    <text evidence="2">The sequence shown here is derived from an EMBL/GenBank/DDBJ whole genome shotgun (WGS) entry which is preliminary data.</text>
</comment>
<dbReference type="Proteomes" id="UP000033540">
    <property type="component" value="Unassembled WGS sequence"/>
</dbReference>
<evidence type="ECO:0000313" key="2">
    <source>
        <dbReference type="EMBL" id="KJK67433.1"/>
    </source>
</evidence>
<accession>A0A0F0INK7</accession>
<keyword evidence="1" id="KW-0472">Membrane</keyword>
<gene>
    <name evidence="2" type="ORF">P875_00117198</name>
</gene>
<feature type="transmembrane region" description="Helical" evidence="1">
    <location>
        <begin position="64"/>
        <end position="85"/>
    </location>
</feature>
<evidence type="ECO:0000256" key="1">
    <source>
        <dbReference type="SAM" id="Phobius"/>
    </source>
</evidence>
<reference evidence="2 3" key="1">
    <citation type="submission" date="2015-02" db="EMBL/GenBank/DDBJ databases">
        <title>Draft genome sequence of Aspergillus parasiticus SU-1.</title>
        <authorList>
            <person name="Yu J."/>
            <person name="Fedorova N."/>
            <person name="Yin Y."/>
            <person name="Losada L."/>
            <person name="Zafar N."/>
            <person name="Taujale R."/>
            <person name="Ehrlich K.C."/>
            <person name="Bhatnagar D."/>
            <person name="Cleveland T.E."/>
            <person name="Bennett J.W."/>
            <person name="Nierman W.C."/>
        </authorList>
    </citation>
    <scope>NUCLEOTIDE SEQUENCE [LARGE SCALE GENOMIC DNA]</scope>
    <source>
        <strain evidence="3">ATCC 56775 / NRRL 5862 / SRRC 143 / SU-1</strain>
    </source>
</reference>
<dbReference type="InterPro" id="IPR053008">
    <property type="entry name" value="Phomopsin_biosynth_assoc"/>
</dbReference>
<dbReference type="STRING" id="1403190.A0A0F0INK7"/>
<keyword evidence="1" id="KW-0812">Transmembrane</keyword>
<name>A0A0F0INK7_ASPPU</name>
<dbReference type="AlphaFoldDB" id="A0A0F0INK7"/>
<keyword evidence="1" id="KW-1133">Transmembrane helix</keyword>
<sequence length="233" mass="26559">MGFEYERVDSNVSDPELSTSKDVLEQETLLQRNNKEQSRVSQNIFVRGTKRLLSSPRTRIARDIFICLLALWGLISIAHNIVLAARRNAPRKHCYCGNSTAEAISLGCKFDSLAAAWLPPYCRDDELIAEFERSGPGSNGSWDYFADDYHKIPMTLEEVAALGDNQSAKVMMTREWHVVHCLFYWRKQFRVRFREAQGGIVEPSFDSETHINHCISVILEDSWGTEARIALDS</sequence>
<evidence type="ECO:0000313" key="3">
    <source>
        <dbReference type="Proteomes" id="UP000033540"/>
    </source>
</evidence>
<proteinExistence type="predicted"/>
<dbReference type="PANTHER" id="PTHR35896:SF3">
    <property type="entry name" value="MAJOR FACILITATOR SUPERFAMILY TRANSPORTER"/>
    <property type="match status" value="1"/>
</dbReference>
<dbReference type="PANTHER" id="PTHR35896">
    <property type="entry name" value="IG-LIKE DOMAIN-CONTAINING PROTEIN"/>
    <property type="match status" value="1"/>
</dbReference>
<protein>
    <submittedName>
        <fullName evidence="2">Uncharacterized protein</fullName>
    </submittedName>
</protein>
<dbReference type="EMBL" id="JZEE01000194">
    <property type="protein sequence ID" value="KJK67433.1"/>
    <property type="molecule type" value="Genomic_DNA"/>
</dbReference>
<dbReference type="OrthoDB" id="3501153at2759"/>